<sequence length="86" mass="9888">MDKSETSNKRQAKPRVHINQNEMKNFRSLICDESGIIIGEMVYRCLICSFISESMDKVRAHHKITHGDIEDISSGKFSYVKSEHCV</sequence>
<dbReference type="AlphaFoldDB" id="T1K1Z1"/>
<reference evidence="2" key="1">
    <citation type="submission" date="2011-08" db="EMBL/GenBank/DDBJ databases">
        <authorList>
            <person name="Rombauts S."/>
        </authorList>
    </citation>
    <scope>NUCLEOTIDE SEQUENCE</scope>
    <source>
        <strain evidence="2">London</strain>
    </source>
</reference>
<evidence type="ECO:0008006" key="3">
    <source>
        <dbReference type="Google" id="ProtNLM"/>
    </source>
</evidence>
<dbReference type="EnsemblMetazoa" id="tetur04g03150.1">
    <property type="protein sequence ID" value="tetur04g03150.1"/>
    <property type="gene ID" value="tetur04g03150"/>
</dbReference>
<evidence type="ECO:0000313" key="2">
    <source>
        <dbReference type="Proteomes" id="UP000015104"/>
    </source>
</evidence>
<name>T1K1Z1_TETUR</name>
<accession>T1K1Z1</accession>
<dbReference type="HOGENOM" id="CLU_2530365_0_0_1"/>
<reference evidence="1" key="2">
    <citation type="submission" date="2015-06" db="UniProtKB">
        <authorList>
            <consortium name="EnsemblMetazoa"/>
        </authorList>
    </citation>
    <scope>IDENTIFICATION</scope>
</reference>
<organism evidence="1 2">
    <name type="scientific">Tetranychus urticae</name>
    <name type="common">Two-spotted spider mite</name>
    <dbReference type="NCBI Taxonomy" id="32264"/>
    <lineage>
        <taxon>Eukaryota</taxon>
        <taxon>Metazoa</taxon>
        <taxon>Ecdysozoa</taxon>
        <taxon>Arthropoda</taxon>
        <taxon>Chelicerata</taxon>
        <taxon>Arachnida</taxon>
        <taxon>Acari</taxon>
        <taxon>Acariformes</taxon>
        <taxon>Trombidiformes</taxon>
        <taxon>Prostigmata</taxon>
        <taxon>Eleutherengona</taxon>
        <taxon>Raphignathae</taxon>
        <taxon>Tetranychoidea</taxon>
        <taxon>Tetranychidae</taxon>
        <taxon>Tetranychus</taxon>
    </lineage>
</organism>
<evidence type="ECO:0000313" key="1">
    <source>
        <dbReference type="EnsemblMetazoa" id="tetur04g03150.1"/>
    </source>
</evidence>
<protein>
    <recommendedName>
        <fullName evidence="3">C2H2-type domain-containing protein</fullName>
    </recommendedName>
</protein>
<keyword evidence="2" id="KW-1185">Reference proteome</keyword>
<proteinExistence type="predicted"/>
<dbReference type="EMBL" id="CAEY01001358">
    <property type="status" value="NOT_ANNOTATED_CDS"/>
    <property type="molecule type" value="Genomic_DNA"/>
</dbReference>
<dbReference type="Proteomes" id="UP000015104">
    <property type="component" value="Unassembled WGS sequence"/>
</dbReference>